<sequence>MEPAKIDWKRLEWKFEEDQLYEHINAPKWFDFLAPDDEFVDDEAWFCKSDCKHPKRVEDFLKSTATKVFGSPDASKPDQNRRDVKLKRRMPVSSASSDGKLRFNQDSENQNPNLLTPSNNPLKPIKAAIKSSEEKKKPIDDAGLIKPPSVKSTLSAKNLFAGRPILNQITEFCSELKKLATRARERENAEILGEKKSEEVVERKQTAKALTVQALGESDGIEKERKPLFPLFEAGKAEKSEGSSTKVKQQRKKRPEDAENIPVPLDLEKVRNKREDSLMQIRTTPPSPQCFSATRGPNKTTPLKGPKSRLMERGILQEVAQKKEVVEDLSADNNRSTAIMDERETRALDVLWFLKPCTPSGA</sequence>
<reference evidence="1 2" key="1">
    <citation type="journal article" date="2022" name="DNA Res.">
        <title>Chromosomal-level genome assembly of the orchid tree Bauhinia variegata (Leguminosae; Cercidoideae) supports the allotetraploid origin hypothesis of Bauhinia.</title>
        <authorList>
            <person name="Zhong Y."/>
            <person name="Chen Y."/>
            <person name="Zheng D."/>
            <person name="Pang J."/>
            <person name="Liu Y."/>
            <person name="Luo S."/>
            <person name="Meng S."/>
            <person name="Qian L."/>
            <person name="Wei D."/>
            <person name="Dai S."/>
            <person name="Zhou R."/>
        </authorList>
    </citation>
    <scope>NUCLEOTIDE SEQUENCE [LARGE SCALE GENOMIC DNA]</scope>
    <source>
        <strain evidence="1">BV-YZ2020</strain>
    </source>
</reference>
<organism evidence="1 2">
    <name type="scientific">Bauhinia variegata</name>
    <name type="common">Purple orchid tree</name>
    <name type="synonym">Phanera variegata</name>
    <dbReference type="NCBI Taxonomy" id="167791"/>
    <lineage>
        <taxon>Eukaryota</taxon>
        <taxon>Viridiplantae</taxon>
        <taxon>Streptophyta</taxon>
        <taxon>Embryophyta</taxon>
        <taxon>Tracheophyta</taxon>
        <taxon>Spermatophyta</taxon>
        <taxon>Magnoliopsida</taxon>
        <taxon>eudicotyledons</taxon>
        <taxon>Gunneridae</taxon>
        <taxon>Pentapetalae</taxon>
        <taxon>rosids</taxon>
        <taxon>fabids</taxon>
        <taxon>Fabales</taxon>
        <taxon>Fabaceae</taxon>
        <taxon>Cercidoideae</taxon>
        <taxon>Cercideae</taxon>
        <taxon>Bauhiniinae</taxon>
        <taxon>Bauhinia</taxon>
    </lineage>
</organism>
<evidence type="ECO:0000313" key="2">
    <source>
        <dbReference type="Proteomes" id="UP000828941"/>
    </source>
</evidence>
<dbReference type="EMBL" id="CM039434">
    <property type="protein sequence ID" value="KAI4323396.1"/>
    <property type="molecule type" value="Genomic_DNA"/>
</dbReference>
<name>A0ACB9MI88_BAUVA</name>
<keyword evidence="2" id="KW-1185">Reference proteome</keyword>
<dbReference type="Proteomes" id="UP000828941">
    <property type="component" value="Chromosome 9"/>
</dbReference>
<accession>A0ACB9MI88</accession>
<evidence type="ECO:0000313" key="1">
    <source>
        <dbReference type="EMBL" id="KAI4323396.1"/>
    </source>
</evidence>
<comment type="caution">
    <text evidence="1">The sequence shown here is derived from an EMBL/GenBank/DDBJ whole genome shotgun (WGS) entry which is preliminary data.</text>
</comment>
<proteinExistence type="predicted"/>
<protein>
    <submittedName>
        <fullName evidence="1">Uncharacterized protein</fullName>
    </submittedName>
</protein>
<gene>
    <name evidence="1" type="ORF">L6164_023008</name>
</gene>